<evidence type="ECO:0000313" key="3">
    <source>
        <dbReference type="Proteomes" id="UP000717696"/>
    </source>
</evidence>
<evidence type="ECO:0000313" key="2">
    <source>
        <dbReference type="EMBL" id="KAH7118569.1"/>
    </source>
</evidence>
<protein>
    <submittedName>
        <fullName evidence="2">Uncharacterized protein</fullName>
    </submittedName>
</protein>
<accession>A0A9P9DG65</accession>
<dbReference type="EMBL" id="JAGMUU010000031">
    <property type="protein sequence ID" value="KAH7118569.1"/>
    <property type="molecule type" value="Genomic_DNA"/>
</dbReference>
<keyword evidence="1" id="KW-0812">Transmembrane</keyword>
<reference evidence="2" key="1">
    <citation type="journal article" date="2021" name="Nat. Commun.">
        <title>Genetic determinants of endophytism in the Arabidopsis root mycobiome.</title>
        <authorList>
            <person name="Mesny F."/>
            <person name="Miyauchi S."/>
            <person name="Thiergart T."/>
            <person name="Pickel B."/>
            <person name="Atanasova L."/>
            <person name="Karlsson M."/>
            <person name="Huettel B."/>
            <person name="Barry K.W."/>
            <person name="Haridas S."/>
            <person name="Chen C."/>
            <person name="Bauer D."/>
            <person name="Andreopoulos W."/>
            <person name="Pangilinan J."/>
            <person name="LaButti K."/>
            <person name="Riley R."/>
            <person name="Lipzen A."/>
            <person name="Clum A."/>
            <person name="Drula E."/>
            <person name="Henrissat B."/>
            <person name="Kohler A."/>
            <person name="Grigoriev I.V."/>
            <person name="Martin F.M."/>
            <person name="Hacquard S."/>
        </authorList>
    </citation>
    <scope>NUCLEOTIDE SEQUENCE</scope>
    <source>
        <strain evidence="2">MPI-CAGE-AT-0021</strain>
    </source>
</reference>
<evidence type="ECO:0000256" key="1">
    <source>
        <dbReference type="SAM" id="Phobius"/>
    </source>
</evidence>
<sequence length="305" mass="33889">MGYRCNASEVNATLKAYGDVSGPGVIVGFLGTAYLAVGLVFLHYIFVFNPDENPFHTGLPAGVRQLQGPIRNEWSANPVDKLAKRSIQWVFKRCGLFKAQTFGIRSPGFGKAILMMCDIQILTGIGILLSGYLALHDGLSAYHFQMIVYWLITSTVWGTRNLFKEKSYVVVDENDWTFGQILLVFLLVGPVVSLALNFLDATRQHQSDIDPNVEDFNSSTNVVGFELVAHPQPSTPTGEHDDPSTQELMANPNSEGIVNNHNDEINQLLETMFENSYDLNPPSTVSYSVKKALLSYHEKQTLVRN</sequence>
<keyword evidence="3" id="KW-1185">Reference proteome</keyword>
<keyword evidence="1" id="KW-1133">Transmembrane helix</keyword>
<dbReference type="InterPro" id="IPR053018">
    <property type="entry name" value="Elsinochrome_Biosynth-Asso"/>
</dbReference>
<dbReference type="PANTHER" id="PTHR37577:SF1">
    <property type="entry name" value="INTEGRAL MEMBRANE PROTEIN"/>
    <property type="match status" value="1"/>
</dbReference>
<organism evidence="2 3">
    <name type="scientific">Dactylonectria estremocensis</name>
    <dbReference type="NCBI Taxonomy" id="1079267"/>
    <lineage>
        <taxon>Eukaryota</taxon>
        <taxon>Fungi</taxon>
        <taxon>Dikarya</taxon>
        <taxon>Ascomycota</taxon>
        <taxon>Pezizomycotina</taxon>
        <taxon>Sordariomycetes</taxon>
        <taxon>Hypocreomycetidae</taxon>
        <taxon>Hypocreales</taxon>
        <taxon>Nectriaceae</taxon>
        <taxon>Dactylonectria</taxon>
    </lineage>
</organism>
<dbReference type="PANTHER" id="PTHR37577">
    <property type="entry name" value="INTEGRAL MEMBRANE PROTEIN"/>
    <property type="match status" value="1"/>
</dbReference>
<comment type="caution">
    <text evidence="2">The sequence shown here is derived from an EMBL/GenBank/DDBJ whole genome shotgun (WGS) entry which is preliminary data.</text>
</comment>
<proteinExistence type="predicted"/>
<name>A0A9P9DG65_9HYPO</name>
<feature type="transmembrane region" description="Helical" evidence="1">
    <location>
        <begin position="25"/>
        <end position="46"/>
    </location>
</feature>
<dbReference type="Proteomes" id="UP000717696">
    <property type="component" value="Unassembled WGS sequence"/>
</dbReference>
<gene>
    <name evidence="2" type="ORF">B0J13DRAFT_629695</name>
</gene>
<feature type="transmembrane region" description="Helical" evidence="1">
    <location>
        <begin position="142"/>
        <end position="158"/>
    </location>
</feature>
<feature type="transmembrane region" description="Helical" evidence="1">
    <location>
        <begin position="178"/>
        <end position="199"/>
    </location>
</feature>
<feature type="transmembrane region" description="Helical" evidence="1">
    <location>
        <begin position="112"/>
        <end position="135"/>
    </location>
</feature>
<dbReference type="AlphaFoldDB" id="A0A9P9DG65"/>
<dbReference type="OrthoDB" id="5427664at2759"/>
<keyword evidence="1" id="KW-0472">Membrane</keyword>